<name>A0A427XYQ7_9TREE</name>
<keyword evidence="1" id="KW-0694">RNA-binding</keyword>
<accession>A0A427XYQ7</accession>
<dbReference type="OrthoDB" id="446113at2759"/>
<reference evidence="4 5" key="1">
    <citation type="submission" date="2018-11" db="EMBL/GenBank/DDBJ databases">
        <title>Genome sequence of Saitozyma podzolica DSM 27192.</title>
        <authorList>
            <person name="Aliyu H."/>
            <person name="Gorte O."/>
            <person name="Ochsenreither K."/>
        </authorList>
    </citation>
    <scope>NUCLEOTIDE SEQUENCE [LARGE SCALE GENOMIC DNA]</scope>
    <source>
        <strain evidence="4 5">DSM 27192</strain>
    </source>
</reference>
<feature type="region of interest" description="Disordered" evidence="2">
    <location>
        <begin position="459"/>
        <end position="478"/>
    </location>
</feature>
<proteinExistence type="predicted"/>
<dbReference type="InterPro" id="IPR000504">
    <property type="entry name" value="RRM_dom"/>
</dbReference>
<dbReference type="STRING" id="1890683.A0A427XYQ7"/>
<feature type="region of interest" description="Disordered" evidence="2">
    <location>
        <begin position="254"/>
        <end position="297"/>
    </location>
</feature>
<evidence type="ECO:0000259" key="3">
    <source>
        <dbReference type="PROSITE" id="PS50102"/>
    </source>
</evidence>
<protein>
    <submittedName>
        <fullName evidence="4">RRM</fullName>
    </submittedName>
</protein>
<evidence type="ECO:0000313" key="5">
    <source>
        <dbReference type="Proteomes" id="UP000279259"/>
    </source>
</evidence>
<dbReference type="GO" id="GO:0003723">
    <property type="term" value="F:RNA binding"/>
    <property type="evidence" value="ECO:0007669"/>
    <property type="project" value="UniProtKB-UniRule"/>
</dbReference>
<feature type="compositionally biased region" description="Low complexity" evidence="2">
    <location>
        <begin position="320"/>
        <end position="333"/>
    </location>
</feature>
<dbReference type="Pfam" id="PF00076">
    <property type="entry name" value="RRM_1"/>
    <property type="match status" value="1"/>
</dbReference>
<feature type="compositionally biased region" description="Low complexity" evidence="2">
    <location>
        <begin position="257"/>
        <end position="270"/>
    </location>
</feature>
<dbReference type="InterPro" id="IPR035979">
    <property type="entry name" value="RBD_domain_sf"/>
</dbReference>
<organism evidence="4 5">
    <name type="scientific">Saitozyma podzolica</name>
    <dbReference type="NCBI Taxonomy" id="1890683"/>
    <lineage>
        <taxon>Eukaryota</taxon>
        <taxon>Fungi</taxon>
        <taxon>Dikarya</taxon>
        <taxon>Basidiomycota</taxon>
        <taxon>Agaricomycotina</taxon>
        <taxon>Tremellomycetes</taxon>
        <taxon>Tremellales</taxon>
        <taxon>Trimorphomycetaceae</taxon>
        <taxon>Saitozyma</taxon>
    </lineage>
</organism>
<evidence type="ECO:0000256" key="1">
    <source>
        <dbReference type="PROSITE-ProRule" id="PRU00176"/>
    </source>
</evidence>
<comment type="caution">
    <text evidence="4">The sequence shown here is derived from an EMBL/GenBank/DDBJ whole genome shotgun (WGS) entry which is preliminary data.</text>
</comment>
<sequence length="503" mass="53916">MSYRQTVRPPRLQNPSPYVVAESFGTMGAIARTAGYDVVAFTSPPLDALVSPHGDVPFDPFRTAYLKFRDSEEGEDHDPLMRRAKQLADGTLEPSREGGFWPRPSAEATYPDNKTVFVGNLPSVATAVELEKYFSCFGPLVSANIPKNKPNCGFVTFVNRADAEVAIDRMQAFPLHGSMLRPSWGHSQRDKLSRSVPIQTQLAQDQDFLADLLELDDNKRSQLKLYIHTLMDGTLDSFKTFCYLTMASKASIEPLGDDSPSLDRLSLDDGYVGGGNDDTPRQRIHSARSATDPFARHGPLADSVNALVDSTELAGRAAWSAGPSTSTSSSDLHSNSERGSSPTSSLDSEIMKLSAGSSTDHDRFFRAFATGPQIPATTTALPTAVPVSGAVPIASYRSHSGSFSEFERGNALSDNIDLRPRASSHDSGTFHVGNRLQMSSSNPPAGISNLSTNIAMSLAGPSSSSSSGSTVRTGASTAAAPINSETWGKGREFYPAASSSMFR</sequence>
<feature type="region of interest" description="Disordered" evidence="2">
    <location>
        <begin position="318"/>
        <end position="348"/>
    </location>
</feature>
<dbReference type="PANTHER" id="PTHR23147">
    <property type="entry name" value="SERINE/ARGININE RICH SPLICING FACTOR"/>
    <property type="match status" value="1"/>
</dbReference>
<evidence type="ECO:0000256" key="2">
    <source>
        <dbReference type="SAM" id="MobiDB-lite"/>
    </source>
</evidence>
<evidence type="ECO:0000313" key="4">
    <source>
        <dbReference type="EMBL" id="RSH83953.1"/>
    </source>
</evidence>
<dbReference type="SMART" id="SM00360">
    <property type="entry name" value="RRM"/>
    <property type="match status" value="1"/>
</dbReference>
<dbReference type="AlphaFoldDB" id="A0A427XYQ7"/>
<feature type="compositionally biased region" description="Polar residues" evidence="2">
    <location>
        <begin position="337"/>
        <end position="347"/>
    </location>
</feature>
<dbReference type="InterPro" id="IPR050907">
    <property type="entry name" value="SRSF"/>
</dbReference>
<dbReference type="EMBL" id="RSCD01000022">
    <property type="protein sequence ID" value="RSH83953.1"/>
    <property type="molecule type" value="Genomic_DNA"/>
</dbReference>
<dbReference type="PROSITE" id="PS50102">
    <property type="entry name" value="RRM"/>
    <property type="match status" value="1"/>
</dbReference>
<dbReference type="InterPro" id="IPR012677">
    <property type="entry name" value="Nucleotide-bd_a/b_plait_sf"/>
</dbReference>
<gene>
    <name evidence="4" type="primary">NGR1</name>
    <name evidence="4" type="ORF">EHS25_005197</name>
</gene>
<dbReference type="SUPFAM" id="SSF54928">
    <property type="entry name" value="RNA-binding domain, RBD"/>
    <property type="match status" value="1"/>
</dbReference>
<feature type="domain" description="RRM" evidence="3">
    <location>
        <begin position="114"/>
        <end position="187"/>
    </location>
</feature>
<dbReference type="Proteomes" id="UP000279259">
    <property type="component" value="Unassembled WGS sequence"/>
</dbReference>
<keyword evidence="5" id="KW-1185">Reference proteome</keyword>
<dbReference type="Gene3D" id="3.30.70.330">
    <property type="match status" value="1"/>
</dbReference>